<proteinExistence type="predicted"/>
<evidence type="ECO:0000313" key="3">
    <source>
        <dbReference type="Proteomes" id="UP001529510"/>
    </source>
</evidence>
<keyword evidence="3" id="KW-1185">Reference proteome</keyword>
<evidence type="ECO:0000259" key="1">
    <source>
        <dbReference type="Pfam" id="PF07686"/>
    </source>
</evidence>
<sequence length="77" mass="8743">TIGAEVTHKFHTTGENVRLPCNNALSDCTSVTWNYDRLMHLETVELFVQGKKKNNREKYDRLSLGSDCSLNINKVTS</sequence>
<comment type="caution">
    <text evidence="2">The sequence shown here is derived from an EMBL/GenBank/DDBJ whole genome shotgun (WGS) entry which is preliminary data.</text>
</comment>
<dbReference type="InterPro" id="IPR036179">
    <property type="entry name" value="Ig-like_dom_sf"/>
</dbReference>
<feature type="domain" description="Immunoglobulin V-set" evidence="1">
    <location>
        <begin position="13"/>
        <end position="76"/>
    </location>
</feature>
<dbReference type="Proteomes" id="UP001529510">
    <property type="component" value="Unassembled WGS sequence"/>
</dbReference>
<dbReference type="PANTHER" id="PTHR11422">
    <property type="entry name" value="T-CELL SURFACE GLYCOPROTEIN CD4"/>
    <property type="match status" value="1"/>
</dbReference>
<dbReference type="Gene3D" id="2.60.40.10">
    <property type="entry name" value="Immunoglobulins"/>
    <property type="match status" value="1"/>
</dbReference>
<dbReference type="AlphaFoldDB" id="A0ABD0PDX6"/>
<evidence type="ECO:0000313" key="2">
    <source>
        <dbReference type="EMBL" id="KAL0172279.1"/>
    </source>
</evidence>
<reference evidence="2 3" key="1">
    <citation type="submission" date="2024-05" db="EMBL/GenBank/DDBJ databases">
        <title>Genome sequencing and assembly of Indian major carp, Cirrhinus mrigala (Hamilton, 1822).</title>
        <authorList>
            <person name="Mohindra V."/>
            <person name="Chowdhury L.M."/>
            <person name="Lal K."/>
            <person name="Jena J.K."/>
        </authorList>
    </citation>
    <scope>NUCLEOTIDE SEQUENCE [LARGE SCALE GENOMIC DNA]</scope>
    <source>
        <strain evidence="2">CM1030</strain>
        <tissue evidence="2">Blood</tissue>
    </source>
</reference>
<dbReference type="PANTHER" id="PTHR11422:SF5">
    <property type="entry name" value="DIVERSE IMMUNOGLOBULIN DOMAIN-CONTAINING PROTEIN 1.1 ISOFORM X1-RELATED"/>
    <property type="match status" value="1"/>
</dbReference>
<dbReference type="EMBL" id="JAMKFB020000016">
    <property type="protein sequence ID" value="KAL0172279.1"/>
    <property type="molecule type" value="Genomic_DNA"/>
</dbReference>
<dbReference type="SUPFAM" id="SSF48726">
    <property type="entry name" value="Immunoglobulin"/>
    <property type="match status" value="1"/>
</dbReference>
<gene>
    <name evidence="2" type="ORF">M9458_032590</name>
</gene>
<dbReference type="InterPro" id="IPR013783">
    <property type="entry name" value="Ig-like_fold"/>
</dbReference>
<accession>A0ABD0PDX6</accession>
<name>A0ABD0PDX6_CIRMR</name>
<dbReference type="InterPro" id="IPR013106">
    <property type="entry name" value="Ig_V-set"/>
</dbReference>
<dbReference type="Pfam" id="PF07686">
    <property type="entry name" value="V-set"/>
    <property type="match status" value="1"/>
</dbReference>
<feature type="non-terminal residue" evidence="2">
    <location>
        <position position="77"/>
    </location>
</feature>
<protein>
    <recommendedName>
        <fullName evidence="1">Immunoglobulin V-set domain-containing protein</fullName>
    </recommendedName>
</protein>
<organism evidence="2 3">
    <name type="scientific">Cirrhinus mrigala</name>
    <name type="common">Mrigala</name>
    <dbReference type="NCBI Taxonomy" id="683832"/>
    <lineage>
        <taxon>Eukaryota</taxon>
        <taxon>Metazoa</taxon>
        <taxon>Chordata</taxon>
        <taxon>Craniata</taxon>
        <taxon>Vertebrata</taxon>
        <taxon>Euteleostomi</taxon>
        <taxon>Actinopterygii</taxon>
        <taxon>Neopterygii</taxon>
        <taxon>Teleostei</taxon>
        <taxon>Ostariophysi</taxon>
        <taxon>Cypriniformes</taxon>
        <taxon>Cyprinidae</taxon>
        <taxon>Labeoninae</taxon>
        <taxon>Labeonini</taxon>
        <taxon>Cirrhinus</taxon>
    </lineage>
</organism>
<feature type="non-terminal residue" evidence="2">
    <location>
        <position position="1"/>
    </location>
</feature>